<keyword evidence="2" id="KW-0238">DNA-binding</keyword>
<reference evidence="6 7" key="1">
    <citation type="submission" date="2021-08" db="EMBL/GenBank/DDBJ databases">
        <authorList>
            <person name="Zhang D."/>
            <person name="Zhang A."/>
            <person name="Wang L."/>
        </authorList>
    </citation>
    <scope>NUCLEOTIDE SEQUENCE [LARGE SCALE GENOMIC DNA]</scope>
    <source>
        <strain evidence="6 7">WL0086</strain>
    </source>
</reference>
<dbReference type="SMART" id="SM00346">
    <property type="entry name" value="HTH_ICLR"/>
    <property type="match status" value="1"/>
</dbReference>
<evidence type="ECO:0000259" key="5">
    <source>
        <dbReference type="PROSITE" id="PS51078"/>
    </source>
</evidence>
<dbReference type="InterPro" id="IPR050707">
    <property type="entry name" value="HTH_MetabolicPath_Reg"/>
</dbReference>
<protein>
    <submittedName>
        <fullName evidence="6">IclR family transcriptional regulator</fullName>
    </submittedName>
</protein>
<keyword evidence="1" id="KW-0805">Transcription regulation</keyword>
<dbReference type="InterPro" id="IPR029016">
    <property type="entry name" value="GAF-like_dom_sf"/>
</dbReference>
<dbReference type="PANTHER" id="PTHR30136:SF35">
    <property type="entry name" value="HTH-TYPE TRANSCRIPTIONAL REGULATOR RV1719"/>
    <property type="match status" value="1"/>
</dbReference>
<feature type="domain" description="HTH iclR-type" evidence="4">
    <location>
        <begin position="7"/>
        <end position="67"/>
    </location>
</feature>
<dbReference type="Gene3D" id="3.30.450.40">
    <property type="match status" value="1"/>
</dbReference>
<dbReference type="EMBL" id="CP139781">
    <property type="protein sequence ID" value="WRQ87300.1"/>
    <property type="molecule type" value="Genomic_DNA"/>
</dbReference>
<keyword evidence="3" id="KW-0804">Transcription</keyword>
<evidence type="ECO:0000259" key="4">
    <source>
        <dbReference type="PROSITE" id="PS51077"/>
    </source>
</evidence>
<evidence type="ECO:0000313" key="6">
    <source>
        <dbReference type="EMBL" id="WRQ87300.1"/>
    </source>
</evidence>
<dbReference type="Pfam" id="PF01614">
    <property type="entry name" value="IclR_C"/>
    <property type="match status" value="1"/>
</dbReference>
<dbReference type="RefSeq" id="WP_221029287.1">
    <property type="nucleotide sequence ID" value="NZ_CP139781.1"/>
</dbReference>
<reference evidence="6 7" key="2">
    <citation type="submission" date="2023-12" db="EMBL/GenBank/DDBJ databases">
        <title>Description of an unclassified Opitutus bacterium of Verrucomicrobiota.</title>
        <authorList>
            <person name="Zhang D.-F."/>
        </authorList>
    </citation>
    <scope>NUCLEOTIDE SEQUENCE [LARGE SCALE GENOMIC DNA]</scope>
    <source>
        <strain evidence="6 7">WL0086</strain>
    </source>
</reference>
<dbReference type="InterPro" id="IPR036388">
    <property type="entry name" value="WH-like_DNA-bd_sf"/>
</dbReference>
<dbReference type="Gene3D" id="1.10.10.10">
    <property type="entry name" value="Winged helix-like DNA-binding domain superfamily/Winged helix DNA-binding domain"/>
    <property type="match status" value="1"/>
</dbReference>
<evidence type="ECO:0000256" key="3">
    <source>
        <dbReference type="ARBA" id="ARBA00023163"/>
    </source>
</evidence>
<evidence type="ECO:0000313" key="7">
    <source>
        <dbReference type="Proteomes" id="UP000738431"/>
    </source>
</evidence>
<dbReference type="Proteomes" id="UP000738431">
    <property type="component" value="Chromosome"/>
</dbReference>
<accession>A0ABZ1CAF4</accession>
<evidence type="ECO:0000256" key="2">
    <source>
        <dbReference type="ARBA" id="ARBA00023125"/>
    </source>
</evidence>
<dbReference type="PROSITE" id="PS51077">
    <property type="entry name" value="HTH_ICLR"/>
    <property type="match status" value="1"/>
</dbReference>
<dbReference type="PROSITE" id="PS51078">
    <property type="entry name" value="ICLR_ED"/>
    <property type="match status" value="1"/>
</dbReference>
<sequence>MDDKYIIPNLRNACRVLKLIGQENRGYKITELAKPLGIPSTTALRITTTLQAEGLLRRENGLYFLGPVLIHLGSRTLADTELRDLAFPVLEKLSHTTAETAHLALPCDDRSLIAAVCDSPHPLRAASSPGTLTDLYASATGKVFLAFLHRDRIGDIINRFPPKPRTSKSLTTLAELEAAADETAMRGFGLDDEEFNHGVRCLAAPVVGPQGEVVAAMGITAATLRFSSDRIPEIAAKVMGAASELSRLIGHH</sequence>
<dbReference type="PANTHER" id="PTHR30136">
    <property type="entry name" value="HELIX-TURN-HELIX TRANSCRIPTIONAL REGULATOR, ICLR FAMILY"/>
    <property type="match status" value="1"/>
</dbReference>
<dbReference type="SUPFAM" id="SSF46785">
    <property type="entry name" value="Winged helix' DNA-binding domain"/>
    <property type="match status" value="1"/>
</dbReference>
<dbReference type="InterPro" id="IPR005471">
    <property type="entry name" value="Tscrpt_reg_IclR_N"/>
</dbReference>
<organism evidence="6 7">
    <name type="scientific">Actomonas aquatica</name>
    <dbReference type="NCBI Taxonomy" id="2866162"/>
    <lineage>
        <taxon>Bacteria</taxon>
        <taxon>Pseudomonadati</taxon>
        <taxon>Verrucomicrobiota</taxon>
        <taxon>Opitutia</taxon>
        <taxon>Opitutales</taxon>
        <taxon>Opitutaceae</taxon>
        <taxon>Actomonas</taxon>
    </lineage>
</organism>
<dbReference type="InterPro" id="IPR014757">
    <property type="entry name" value="Tscrpt_reg_IclR_C"/>
</dbReference>
<dbReference type="SUPFAM" id="SSF55781">
    <property type="entry name" value="GAF domain-like"/>
    <property type="match status" value="1"/>
</dbReference>
<dbReference type="Pfam" id="PF09339">
    <property type="entry name" value="HTH_IclR"/>
    <property type="match status" value="1"/>
</dbReference>
<gene>
    <name evidence="6" type="ORF">K1X11_021005</name>
</gene>
<dbReference type="InterPro" id="IPR036390">
    <property type="entry name" value="WH_DNA-bd_sf"/>
</dbReference>
<name>A0ABZ1CAF4_9BACT</name>
<feature type="domain" description="IclR-ED" evidence="5">
    <location>
        <begin position="68"/>
        <end position="251"/>
    </location>
</feature>
<proteinExistence type="predicted"/>
<evidence type="ECO:0000256" key="1">
    <source>
        <dbReference type="ARBA" id="ARBA00023015"/>
    </source>
</evidence>
<keyword evidence="7" id="KW-1185">Reference proteome</keyword>